<dbReference type="InterPro" id="IPR051340">
    <property type="entry name" value="Haloalkane_dehalogenase"/>
</dbReference>
<sequence length="286" mass="32917">MKNNKINYNTETVDGVRIFYREVGSRESPTILLLHGFPTSSHMFRNLIENLKNRYHLIAPDYPGFGYSDAPSPTTFEYSFDRLSQLIQKFVLQKKLGSFYLYMQDYGSPVGFRIASENPEWIKGLIIQNANAYMEGIGEPLANLFMPFWENRNEATIAPLVDLMKVEGTKFQFVSGVEKEEHISPDSWMHAQACLDRPGNQEIQLSLFYDYRNNPALFPKWQNYFRDNQPPTLIPWGSGDPFFTEAGAKAYLKDLPKAELHLLKTGHFALEEKHEEISDLIAKFIG</sequence>
<dbReference type="RefSeq" id="WP_118982021.1">
    <property type="nucleotide sequence ID" value="NZ_QHCS01000002.1"/>
</dbReference>
<dbReference type="PANTHER" id="PTHR42977">
    <property type="entry name" value="HYDROLASE-RELATED"/>
    <property type="match status" value="1"/>
</dbReference>
<evidence type="ECO:0000256" key="1">
    <source>
        <dbReference type="ARBA" id="ARBA00022801"/>
    </source>
</evidence>
<dbReference type="Pfam" id="PF00561">
    <property type="entry name" value="Abhydrolase_1"/>
    <property type="match status" value="1"/>
</dbReference>
<feature type="domain" description="AB hydrolase-1" evidence="2">
    <location>
        <begin position="29"/>
        <end position="273"/>
    </location>
</feature>
<proteinExistence type="predicted"/>
<gene>
    <name evidence="3" type="ORF">DLM78_11475</name>
</gene>
<dbReference type="SUPFAM" id="SSF53474">
    <property type="entry name" value="alpha/beta-Hydrolases"/>
    <property type="match status" value="1"/>
</dbReference>
<dbReference type="EMBL" id="QHCS01000002">
    <property type="protein sequence ID" value="RHX86436.1"/>
    <property type="molecule type" value="Genomic_DNA"/>
</dbReference>
<evidence type="ECO:0000313" key="3">
    <source>
        <dbReference type="EMBL" id="RHX86436.1"/>
    </source>
</evidence>
<accession>A0A8B3CQJ0</accession>
<evidence type="ECO:0000313" key="4">
    <source>
        <dbReference type="Proteomes" id="UP000266669"/>
    </source>
</evidence>
<organism evidence="3 4">
    <name type="scientific">Leptospira stimsonii</name>
    <dbReference type="NCBI Taxonomy" id="2202203"/>
    <lineage>
        <taxon>Bacteria</taxon>
        <taxon>Pseudomonadati</taxon>
        <taxon>Spirochaetota</taxon>
        <taxon>Spirochaetia</taxon>
        <taxon>Leptospirales</taxon>
        <taxon>Leptospiraceae</taxon>
        <taxon>Leptospira</taxon>
    </lineage>
</organism>
<dbReference type="InterPro" id="IPR000073">
    <property type="entry name" value="AB_hydrolase_1"/>
</dbReference>
<reference evidence="4" key="1">
    <citation type="submission" date="2018-05" db="EMBL/GenBank/DDBJ databases">
        <title>Leptospira yasudae sp. nov. and Leptospira stimsonii sp. nov., two pathogenic species of the genus Leptospira isolated from environmental sources.</title>
        <authorList>
            <person name="Casanovas-Massana A."/>
            <person name="Hamond C."/>
            <person name="Santos L.A."/>
            <person name="Hacker K.P."/>
            <person name="Balassiano I."/>
            <person name="Medeiros M.A."/>
            <person name="Reis M.G."/>
            <person name="Ko A.I."/>
            <person name="Wunder E.A."/>
        </authorList>
    </citation>
    <scope>NUCLEOTIDE SEQUENCE [LARGE SCALE GENOMIC DNA]</scope>
    <source>
        <strain evidence="4">AMB6-RJ</strain>
    </source>
</reference>
<keyword evidence="1 3" id="KW-0378">Hydrolase</keyword>
<dbReference type="PRINTS" id="PR00412">
    <property type="entry name" value="EPOXHYDRLASE"/>
</dbReference>
<protein>
    <submittedName>
        <fullName evidence="3">Alpha/beta hydrolase</fullName>
    </submittedName>
</protein>
<name>A0A8B3CQJ0_9LEPT</name>
<dbReference type="Proteomes" id="UP000266669">
    <property type="component" value="Unassembled WGS sequence"/>
</dbReference>
<dbReference type="Gene3D" id="3.40.50.1820">
    <property type="entry name" value="alpha/beta hydrolase"/>
    <property type="match status" value="1"/>
</dbReference>
<dbReference type="PANTHER" id="PTHR42977:SF3">
    <property type="entry name" value="AB HYDROLASE-1 DOMAIN-CONTAINING PROTEIN"/>
    <property type="match status" value="1"/>
</dbReference>
<dbReference type="AlphaFoldDB" id="A0A8B3CQJ0"/>
<dbReference type="InterPro" id="IPR000639">
    <property type="entry name" value="Epox_hydrolase-like"/>
</dbReference>
<comment type="caution">
    <text evidence="3">The sequence shown here is derived from an EMBL/GenBank/DDBJ whole genome shotgun (WGS) entry which is preliminary data.</text>
</comment>
<dbReference type="InterPro" id="IPR029058">
    <property type="entry name" value="AB_hydrolase_fold"/>
</dbReference>
<dbReference type="GO" id="GO:0004301">
    <property type="term" value="F:epoxide hydrolase activity"/>
    <property type="evidence" value="ECO:0007669"/>
    <property type="project" value="TreeGrafter"/>
</dbReference>
<evidence type="ECO:0000259" key="2">
    <source>
        <dbReference type="Pfam" id="PF00561"/>
    </source>
</evidence>